<proteinExistence type="predicted"/>
<dbReference type="Proteomes" id="UP001595711">
    <property type="component" value="Unassembled WGS sequence"/>
</dbReference>
<feature type="domain" description="Methyltransferase" evidence="1">
    <location>
        <begin position="46"/>
        <end position="140"/>
    </location>
</feature>
<reference evidence="3" key="1">
    <citation type="journal article" date="2019" name="Int. J. Syst. Evol. Microbiol.">
        <title>The Global Catalogue of Microorganisms (GCM) 10K type strain sequencing project: providing services to taxonomists for standard genome sequencing and annotation.</title>
        <authorList>
            <consortium name="The Broad Institute Genomics Platform"/>
            <consortium name="The Broad Institute Genome Sequencing Center for Infectious Disease"/>
            <person name="Wu L."/>
            <person name="Ma J."/>
        </authorList>
    </citation>
    <scope>NUCLEOTIDE SEQUENCE [LARGE SCALE GENOMIC DNA]</scope>
    <source>
        <strain evidence="3">KCTC 42182</strain>
    </source>
</reference>
<gene>
    <name evidence="2" type="ORF">ACFOOQ_11125</name>
</gene>
<protein>
    <submittedName>
        <fullName evidence="2">Class I SAM-dependent methyltransferase</fullName>
    </submittedName>
</protein>
<evidence type="ECO:0000259" key="1">
    <source>
        <dbReference type="Pfam" id="PF13649"/>
    </source>
</evidence>
<dbReference type="InterPro" id="IPR041698">
    <property type="entry name" value="Methyltransf_25"/>
</dbReference>
<keyword evidence="3" id="KW-1185">Reference proteome</keyword>
<dbReference type="CDD" id="cd02440">
    <property type="entry name" value="AdoMet_MTases"/>
    <property type="match status" value="1"/>
</dbReference>
<dbReference type="Gene3D" id="3.40.50.150">
    <property type="entry name" value="Vaccinia Virus protein VP39"/>
    <property type="match status" value="1"/>
</dbReference>
<keyword evidence="2" id="KW-0489">Methyltransferase</keyword>
<dbReference type="PANTHER" id="PTHR12843">
    <property type="entry name" value="PROTEIN-LYSINE N-METHYLTRANSFERASE METTL10"/>
    <property type="match status" value="1"/>
</dbReference>
<comment type="caution">
    <text evidence="2">The sequence shown here is derived from an EMBL/GenBank/DDBJ whole genome shotgun (WGS) entry which is preliminary data.</text>
</comment>
<dbReference type="SUPFAM" id="SSF53335">
    <property type="entry name" value="S-adenosyl-L-methionine-dependent methyltransferases"/>
    <property type="match status" value="1"/>
</dbReference>
<evidence type="ECO:0000313" key="2">
    <source>
        <dbReference type="EMBL" id="MFC3676098.1"/>
    </source>
</evidence>
<dbReference type="EMBL" id="JBHRYJ010000002">
    <property type="protein sequence ID" value="MFC3676098.1"/>
    <property type="molecule type" value="Genomic_DNA"/>
</dbReference>
<organism evidence="2 3">
    <name type="scientific">Ferrovibrio xuzhouensis</name>
    <dbReference type="NCBI Taxonomy" id="1576914"/>
    <lineage>
        <taxon>Bacteria</taxon>
        <taxon>Pseudomonadati</taxon>
        <taxon>Pseudomonadota</taxon>
        <taxon>Alphaproteobacteria</taxon>
        <taxon>Rhodospirillales</taxon>
        <taxon>Rhodospirillaceae</taxon>
        <taxon>Ferrovibrio</taxon>
    </lineage>
</organism>
<dbReference type="Pfam" id="PF13649">
    <property type="entry name" value="Methyltransf_25"/>
    <property type="match status" value="1"/>
</dbReference>
<dbReference type="RefSeq" id="WP_379726069.1">
    <property type="nucleotide sequence ID" value="NZ_JBHRYJ010000002.1"/>
</dbReference>
<dbReference type="GO" id="GO:0008168">
    <property type="term" value="F:methyltransferase activity"/>
    <property type="evidence" value="ECO:0007669"/>
    <property type="project" value="UniProtKB-KW"/>
</dbReference>
<dbReference type="GO" id="GO:0032259">
    <property type="term" value="P:methylation"/>
    <property type="evidence" value="ECO:0007669"/>
    <property type="project" value="UniProtKB-KW"/>
</dbReference>
<name>A0ABV7VF49_9PROT</name>
<accession>A0ABV7VF49</accession>
<evidence type="ECO:0000313" key="3">
    <source>
        <dbReference type="Proteomes" id="UP001595711"/>
    </source>
</evidence>
<dbReference type="InterPro" id="IPR029063">
    <property type="entry name" value="SAM-dependent_MTases_sf"/>
</dbReference>
<keyword evidence="2" id="KW-0808">Transferase</keyword>
<sequence>MEDLRKHHWTGVYDHKAEDEVSWFQASPLRSLDWIRGSVAGTEAPIIDIGGGASRLVDELVAAGYGDVTVLDIAESALAKSRARLGGGAGGVRWVAADITAWRPERQYDLWHDRAVFHFLVDAADRAAYLAALDKGTKPGSRIIIATFAPDGPERCSGLPVQRYSPQTLAKVFGAGFDLLDAAGEEHLTPAGSVQRFQYSLFGRR</sequence>
<dbReference type="PANTHER" id="PTHR12843:SF5">
    <property type="entry name" value="EEF1A LYSINE METHYLTRANSFERASE 2"/>
    <property type="match status" value="1"/>
</dbReference>